<keyword evidence="2" id="KW-1185">Reference proteome</keyword>
<dbReference type="AlphaFoldDB" id="A0A8J8SZW0"/>
<sequence>MKNYPQLVFHAIAKINSIQLVRNFRMALKRQLLSIYQSMVAYAMSKSSLLHEIDLIIQNNYSELFIYFVKLIQQYELNPKIPSEETIPAMIGNRDFSDCIWDVILDSLHPTNVLTVLALNTSTQSTDGGQVEMKRKPYEVWYLQYLYEMIIRQRE</sequence>
<evidence type="ECO:0000313" key="1">
    <source>
        <dbReference type="EMBL" id="TNV77027.1"/>
    </source>
</evidence>
<comment type="caution">
    <text evidence="1">The sequence shown here is derived from an EMBL/GenBank/DDBJ whole genome shotgun (WGS) entry which is preliminary data.</text>
</comment>
<dbReference type="EMBL" id="RRYP01012566">
    <property type="protein sequence ID" value="TNV77027.1"/>
    <property type="molecule type" value="Genomic_DNA"/>
</dbReference>
<dbReference type="Proteomes" id="UP000785679">
    <property type="component" value="Unassembled WGS sequence"/>
</dbReference>
<reference evidence="1" key="1">
    <citation type="submission" date="2019-06" db="EMBL/GenBank/DDBJ databases">
        <authorList>
            <person name="Zheng W."/>
        </authorList>
    </citation>
    <scope>NUCLEOTIDE SEQUENCE</scope>
    <source>
        <strain evidence="1">QDHG01</strain>
    </source>
</reference>
<name>A0A8J8SZW0_HALGN</name>
<organism evidence="1 2">
    <name type="scientific">Halteria grandinella</name>
    <dbReference type="NCBI Taxonomy" id="5974"/>
    <lineage>
        <taxon>Eukaryota</taxon>
        <taxon>Sar</taxon>
        <taxon>Alveolata</taxon>
        <taxon>Ciliophora</taxon>
        <taxon>Intramacronucleata</taxon>
        <taxon>Spirotrichea</taxon>
        <taxon>Stichotrichia</taxon>
        <taxon>Sporadotrichida</taxon>
        <taxon>Halteriidae</taxon>
        <taxon>Halteria</taxon>
    </lineage>
</organism>
<proteinExistence type="predicted"/>
<gene>
    <name evidence="1" type="ORF">FGO68_gene8684</name>
</gene>
<accession>A0A8J8SZW0</accession>
<protein>
    <submittedName>
        <fullName evidence="1">Uncharacterized protein</fullName>
    </submittedName>
</protein>
<evidence type="ECO:0000313" key="2">
    <source>
        <dbReference type="Proteomes" id="UP000785679"/>
    </source>
</evidence>